<evidence type="ECO:0000313" key="2">
    <source>
        <dbReference type="Proteomes" id="UP000247702"/>
    </source>
</evidence>
<evidence type="ECO:0000313" key="1">
    <source>
        <dbReference type="EMBL" id="GBC08379.1"/>
    </source>
</evidence>
<name>A0A2Z6SMT8_9GLOM</name>
<dbReference type="EMBL" id="BEXD01004212">
    <property type="protein sequence ID" value="GBC08379.1"/>
    <property type="molecule type" value="Genomic_DNA"/>
</dbReference>
<sequence length="287" mass="32534">MCTIVKMCPSVDIQIATLLEASLQTSTITTSNKVHQADVLYIRYIKSSRTIYLFYLNLVDVTLKYKATVPIGVALRGPAKSIKNIQGILTSTTIVKYLEKIYDDPENPLIWPKEFLSDKGSEFKSECKKLLRKHGIEIQKAKSKKTMDSSSNIIELEDLPSVIDSIIENLNNSVIRLLGITPATVIKKKSVFAKPSKARKGSMGYNEKRLSYGNSVLHLLDPSEYEGGRRCATDMNWSSKIYNIRESLIQKNQPVLYWLMDDEGNDPERFLVREELQVIPPDVEYPP</sequence>
<accession>A0A2Z6SMT8</accession>
<protein>
    <recommendedName>
        <fullName evidence="3">Integrase catalytic domain-containing protein</fullName>
    </recommendedName>
</protein>
<comment type="caution">
    <text evidence="1">The sequence shown here is derived from an EMBL/GenBank/DDBJ whole genome shotgun (WGS) entry which is preliminary data.</text>
</comment>
<reference evidence="1 2" key="1">
    <citation type="submission" date="2017-11" db="EMBL/GenBank/DDBJ databases">
        <title>The genome of Rhizophagus clarus HR1 reveals common genetic basis of auxotrophy among arbuscular mycorrhizal fungi.</title>
        <authorList>
            <person name="Kobayashi Y."/>
        </authorList>
    </citation>
    <scope>NUCLEOTIDE SEQUENCE [LARGE SCALE GENOMIC DNA]</scope>
    <source>
        <strain evidence="1 2">HR1</strain>
    </source>
</reference>
<evidence type="ECO:0008006" key="3">
    <source>
        <dbReference type="Google" id="ProtNLM"/>
    </source>
</evidence>
<keyword evidence="2" id="KW-1185">Reference proteome</keyword>
<proteinExistence type="predicted"/>
<gene>
    <name evidence="1" type="ORF">RclHR1_08070013</name>
</gene>
<dbReference type="Proteomes" id="UP000247702">
    <property type="component" value="Unassembled WGS sequence"/>
</dbReference>
<organism evidence="1 2">
    <name type="scientific">Rhizophagus clarus</name>
    <dbReference type="NCBI Taxonomy" id="94130"/>
    <lineage>
        <taxon>Eukaryota</taxon>
        <taxon>Fungi</taxon>
        <taxon>Fungi incertae sedis</taxon>
        <taxon>Mucoromycota</taxon>
        <taxon>Glomeromycotina</taxon>
        <taxon>Glomeromycetes</taxon>
        <taxon>Glomerales</taxon>
        <taxon>Glomeraceae</taxon>
        <taxon>Rhizophagus</taxon>
    </lineage>
</organism>
<dbReference type="AlphaFoldDB" id="A0A2Z6SMT8"/>